<dbReference type="InterPro" id="IPR053196">
    <property type="entry name" value="Lipoprotein_YbaY-like"/>
</dbReference>
<dbReference type="Pfam" id="PF09619">
    <property type="entry name" value="YscW"/>
    <property type="match status" value="1"/>
</dbReference>
<dbReference type="PANTHER" id="PTHR38013">
    <property type="entry name" value="GLYCOPROTEIN/POLYSACCHARIDE METABOLISM"/>
    <property type="match status" value="1"/>
</dbReference>
<reference evidence="1" key="1">
    <citation type="submission" date="2020-10" db="EMBL/GenBank/DDBJ databases">
        <authorList>
            <person name="Castelo-Branco R."/>
            <person name="Eusebio N."/>
            <person name="Adriana R."/>
            <person name="Vieira A."/>
            <person name="Brugerolle De Fraissinette N."/>
            <person name="Rezende De Castro R."/>
            <person name="Schneider M.P."/>
            <person name="Vasconcelos V."/>
            <person name="Leao P.N."/>
        </authorList>
    </citation>
    <scope>NUCLEOTIDE SEQUENCE</scope>
    <source>
        <strain evidence="1">LEGE 07310</strain>
    </source>
</reference>
<gene>
    <name evidence="1" type="ORF">IQ241_08145</name>
</gene>
<keyword evidence="2" id="KW-1185">Reference proteome</keyword>
<name>A0A8J7ALM8_9CYAN</name>
<dbReference type="AlphaFoldDB" id="A0A8J7ALM8"/>
<evidence type="ECO:0000313" key="2">
    <source>
        <dbReference type="Proteomes" id="UP000636505"/>
    </source>
</evidence>
<dbReference type="RefSeq" id="WP_193905926.1">
    <property type="nucleotide sequence ID" value="NZ_JADEXG010000014.1"/>
</dbReference>
<proteinExistence type="predicted"/>
<sequence length="145" mass="15811">MRISFILIAIALGSLTLFSYSTLQSQAESPVETETAMATVVGTLTYSGERDLPEGAIAYITLADVSPLQDSSASILARQTITQPASNPIIFELIYRSGQINPRHLYALQAQITLDGQVIYRSRSAYPVITQGHPNRAEIRAELVD</sequence>
<dbReference type="InterPro" id="IPR039366">
    <property type="entry name" value="Pilotin"/>
</dbReference>
<comment type="caution">
    <text evidence="1">The sequence shown here is derived from an EMBL/GenBank/DDBJ whole genome shotgun (WGS) entry which is preliminary data.</text>
</comment>
<organism evidence="1 2">
    <name type="scientific">Vasconcelosia minhoensis LEGE 07310</name>
    <dbReference type="NCBI Taxonomy" id="915328"/>
    <lineage>
        <taxon>Bacteria</taxon>
        <taxon>Bacillati</taxon>
        <taxon>Cyanobacteriota</taxon>
        <taxon>Cyanophyceae</taxon>
        <taxon>Nodosilineales</taxon>
        <taxon>Cymatolegaceae</taxon>
        <taxon>Vasconcelosia</taxon>
        <taxon>Vasconcelosia minhoensis</taxon>
    </lineage>
</organism>
<accession>A0A8J7ALM8</accession>
<dbReference type="EMBL" id="JADEXG010000014">
    <property type="protein sequence ID" value="MBE9077265.1"/>
    <property type="molecule type" value="Genomic_DNA"/>
</dbReference>
<protein>
    <submittedName>
        <fullName evidence="1">YbaY family lipoprotein</fullName>
    </submittedName>
</protein>
<evidence type="ECO:0000313" key="1">
    <source>
        <dbReference type="EMBL" id="MBE9077265.1"/>
    </source>
</evidence>
<keyword evidence="1" id="KW-0449">Lipoprotein</keyword>
<dbReference type="PANTHER" id="PTHR38013:SF1">
    <property type="entry name" value="GLYCOPROTEIN_POLYSACCHARIDE METABOLISM"/>
    <property type="match status" value="1"/>
</dbReference>
<dbReference type="Proteomes" id="UP000636505">
    <property type="component" value="Unassembled WGS sequence"/>
</dbReference>